<dbReference type="InterPro" id="IPR006690">
    <property type="entry name" value="OMPA-like_CS"/>
</dbReference>
<evidence type="ECO:0000256" key="4">
    <source>
        <dbReference type="ARBA" id="ARBA00023237"/>
    </source>
</evidence>
<sequence>MKKKFLFLTGVVCMCAFSALHAQDMTTTNKDHYSVYGGLLGGANYSNLRVTDKPAGLSTDWRWDWAAGIFVGFPIGKTISLEPQALFSRMGGKFTQTGIKTDNQLDYLSVPVLVKLHAGKYFDFMVGPQFDFLMSAKDKEHDKDIKDNIKKNDFALTAGFELFPRHVVSFYARYIHGFDKVYEDNSGLSTAKVYNQGVQAGLKVRLFGKHAKATPPPPPPPPPPAPLDSDNDGIPDNEDKCPNQAGVAKYGGCPIPDSDGDGINDEEDKCPQQAGVAKYNGCPIPDTDGDGVNDEEDKCPTIAGVAKYNGCPIPDTDGDGVNDEEDKCPTIAGVKENNGCPAIEKFSASAVQFVTGGATLTKGGNTALSQLALYMKKYPETKVEINGYTDNTGKPEANQKLSEKRAMAAKTYLTKKGIGADRITTNGYGDGSPIADNSTKEGKAKNRRVEFKVSQ</sequence>
<dbReference type="InterPro" id="IPR006665">
    <property type="entry name" value="OmpA-like"/>
</dbReference>
<feature type="chain" id="PRO_5047138035" evidence="7">
    <location>
        <begin position="23"/>
        <end position="455"/>
    </location>
</feature>
<dbReference type="InterPro" id="IPR003367">
    <property type="entry name" value="Thrombospondin_3-like_rpt"/>
</dbReference>
<feature type="compositionally biased region" description="Pro residues" evidence="6">
    <location>
        <begin position="214"/>
        <end position="226"/>
    </location>
</feature>
<dbReference type="SUPFAM" id="SSF103647">
    <property type="entry name" value="TSP type-3 repeat"/>
    <property type="match status" value="1"/>
</dbReference>
<evidence type="ECO:0000256" key="2">
    <source>
        <dbReference type="ARBA" id="ARBA00022729"/>
    </source>
</evidence>
<keyword evidence="4" id="KW-0998">Cell outer membrane</keyword>
<evidence type="ECO:0000259" key="8">
    <source>
        <dbReference type="PROSITE" id="PS51123"/>
    </source>
</evidence>
<dbReference type="PROSITE" id="PS51123">
    <property type="entry name" value="OMPA_2"/>
    <property type="match status" value="1"/>
</dbReference>
<dbReference type="Pfam" id="PF02412">
    <property type="entry name" value="TSP_3"/>
    <property type="match status" value="4"/>
</dbReference>
<evidence type="ECO:0000256" key="5">
    <source>
        <dbReference type="PROSITE-ProRule" id="PRU00473"/>
    </source>
</evidence>
<keyword evidence="2 7" id="KW-0732">Signal</keyword>
<reference evidence="9 10" key="1">
    <citation type="submission" date="2023-05" db="EMBL/GenBank/DDBJ databases">
        <title>Genome sequence of Pinibacter sp. MAH-24.</title>
        <authorList>
            <person name="Huq M.A."/>
        </authorList>
    </citation>
    <scope>NUCLEOTIDE SEQUENCE [LARGE SCALE GENOMIC DNA]</scope>
    <source>
        <strain evidence="9 10">MAH-24</strain>
    </source>
</reference>
<dbReference type="CDD" id="cd07185">
    <property type="entry name" value="OmpA_C-like"/>
    <property type="match status" value="1"/>
</dbReference>
<dbReference type="SUPFAM" id="SSF103088">
    <property type="entry name" value="OmpA-like"/>
    <property type="match status" value="1"/>
</dbReference>
<dbReference type="PROSITE" id="PS01068">
    <property type="entry name" value="OMPA_1"/>
    <property type="match status" value="1"/>
</dbReference>
<proteinExistence type="predicted"/>
<evidence type="ECO:0000256" key="6">
    <source>
        <dbReference type="SAM" id="MobiDB-lite"/>
    </source>
</evidence>
<dbReference type="InterPro" id="IPR006664">
    <property type="entry name" value="OMP_bac"/>
</dbReference>
<dbReference type="Pfam" id="PF13568">
    <property type="entry name" value="OMP_b-brl_2"/>
    <property type="match status" value="1"/>
</dbReference>
<feature type="region of interest" description="Disordered" evidence="6">
    <location>
        <begin position="424"/>
        <end position="455"/>
    </location>
</feature>
<comment type="caution">
    <text evidence="9">The sequence shown here is derived from an EMBL/GenBank/DDBJ whole genome shotgun (WGS) entry which is preliminary data.</text>
</comment>
<dbReference type="PRINTS" id="PR01021">
    <property type="entry name" value="OMPADOMAIN"/>
</dbReference>
<evidence type="ECO:0000256" key="3">
    <source>
        <dbReference type="ARBA" id="ARBA00023136"/>
    </source>
</evidence>
<feature type="signal peptide" evidence="7">
    <location>
        <begin position="1"/>
        <end position="22"/>
    </location>
</feature>
<organism evidence="9 10">
    <name type="scientific">Pinibacter soli</name>
    <dbReference type="NCBI Taxonomy" id="3044211"/>
    <lineage>
        <taxon>Bacteria</taxon>
        <taxon>Pseudomonadati</taxon>
        <taxon>Bacteroidota</taxon>
        <taxon>Chitinophagia</taxon>
        <taxon>Chitinophagales</taxon>
        <taxon>Chitinophagaceae</taxon>
        <taxon>Pinibacter</taxon>
    </lineage>
</organism>
<dbReference type="PANTHER" id="PTHR30329">
    <property type="entry name" value="STATOR ELEMENT OF FLAGELLAR MOTOR COMPLEX"/>
    <property type="match status" value="1"/>
</dbReference>
<dbReference type="Pfam" id="PF00691">
    <property type="entry name" value="OmpA"/>
    <property type="match status" value="1"/>
</dbReference>
<keyword evidence="3 5" id="KW-0472">Membrane</keyword>
<accession>A0ABT6RIL4</accession>
<evidence type="ECO:0000256" key="1">
    <source>
        <dbReference type="ARBA" id="ARBA00004442"/>
    </source>
</evidence>
<evidence type="ECO:0000256" key="7">
    <source>
        <dbReference type="SAM" id="SignalP"/>
    </source>
</evidence>
<feature type="domain" description="OmpA-like" evidence="8">
    <location>
        <begin position="344"/>
        <end position="455"/>
    </location>
</feature>
<dbReference type="InterPro" id="IPR036737">
    <property type="entry name" value="OmpA-like_sf"/>
</dbReference>
<dbReference type="Proteomes" id="UP001226434">
    <property type="component" value="Unassembled WGS sequence"/>
</dbReference>
<comment type="subcellular location">
    <subcellularLocation>
        <location evidence="1">Cell outer membrane</location>
    </subcellularLocation>
</comment>
<dbReference type="EMBL" id="JASBRG010000007">
    <property type="protein sequence ID" value="MDI3322363.1"/>
    <property type="molecule type" value="Genomic_DNA"/>
</dbReference>
<keyword evidence="10" id="KW-1185">Reference proteome</keyword>
<feature type="compositionally biased region" description="Basic and acidic residues" evidence="6">
    <location>
        <begin position="438"/>
        <end position="455"/>
    </location>
</feature>
<feature type="region of interest" description="Disordered" evidence="6">
    <location>
        <begin position="210"/>
        <end position="246"/>
    </location>
</feature>
<dbReference type="InterPro" id="IPR050330">
    <property type="entry name" value="Bact_OuterMem_StrucFunc"/>
</dbReference>
<evidence type="ECO:0000313" key="10">
    <source>
        <dbReference type="Proteomes" id="UP001226434"/>
    </source>
</evidence>
<gene>
    <name evidence="9" type="ORF">QJ048_21410</name>
</gene>
<protein>
    <submittedName>
        <fullName evidence="9">OmpA family protein</fullName>
    </submittedName>
</protein>
<dbReference type="PANTHER" id="PTHR30329:SF21">
    <property type="entry name" value="LIPOPROTEIN YIAD-RELATED"/>
    <property type="match status" value="1"/>
</dbReference>
<name>A0ABT6RIL4_9BACT</name>
<dbReference type="Gene3D" id="4.10.1080.10">
    <property type="entry name" value="TSP type-3 repeat"/>
    <property type="match status" value="1"/>
</dbReference>
<dbReference type="RefSeq" id="WP_282336481.1">
    <property type="nucleotide sequence ID" value="NZ_JASBRG010000007.1"/>
</dbReference>
<dbReference type="Gene3D" id="3.30.1330.60">
    <property type="entry name" value="OmpA-like domain"/>
    <property type="match status" value="1"/>
</dbReference>
<evidence type="ECO:0000313" key="9">
    <source>
        <dbReference type="EMBL" id="MDI3322363.1"/>
    </source>
</evidence>
<dbReference type="InterPro" id="IPR025665">
    <property type="entry name" value="Beta-barrel_OMP_2"/>
</dbReference>
<dbReference type="InterPro" id="IPR028974">
    <property type="entry name" value="TSP_type-3_rpt"/>
</dbReference>